<protein>
    <submittedName>
        <fullName evidence="2">Uncharacterized protein</fullName>
    </submittedName>
</protein>
<dbReference type="VEuPathDB" id="VectorBase:AFUN016482"/>
<feature type="region of interest" description="Disordered" evidence="1">
    <location>
        <begin position="1"/>
        <end position="44"/>
    </location>
</feature>
<dbReference type="EnsemblMetazoa" id="AFUN016482-RA">
    <property type="protein sequence ID" value="AFUN016482-PA"/>
    <property type="gene ID" value="AFUN016482"/>
</dbReference>
<dbReference type="STRING" id="62324.A0A1Y9HFD1"/>
<evidence type="ECO:0000256" key="1">
    <source>
        <dbReference type="SAM" id="MobiDB-lite"/>
    </source>
</evidence>
<sequence length="101" mass="11472">MAKKANKMKDQRKQLAKKAKTVFTVSQGKKKNMKKTKEVSSSLKNIKVQDKREKVDQKFQDLHAQIVAKKAPKPAPKPLPAKNKGKADTKKIEVDLNEMQM</sequence>
<accession>A0A1Y9HFD1</accession>
<evidence type="ECO:0000313" key="2">
    <source>
        <dbReference type="EnsemblMetazoa" id="AFUN016482-PA"/>
    </source>
</evidence>
<name>A0A1Y9HFD1_ANOFN</name>
<reference evidence="2" key="1">
    <citation type="submission" date="2020-05" db="UniProtKB">
        <authorList>
            <consortium name="EnsemblMetazoa"/>
        </authorList>
    </citation>
    <scope>IDENTIFICATION</scope>
    <source>
        <strain evidence="2">FUMOZ</strain>
    </source>
</reference>
<dbReference type="VEuPathDB" id="VectorBase:AFUN2_001655"/>
<dbReference type="AlphaFoldDB" id="A0A1Y9HFD1"/>
<organism evidence="2">
    <name type="scientific">Anopheles funestus</name>
    <name type="common">African malaria mosquito</name>
    <dbReference type="NCBI Taxonomy" id="62324"/>
    <lineage>
        <taxon>Eukaryota</taxon>
        <taxon>Metazoa</taxon>
        <taxon>Ecdysozoa</taxon>
        <taxon>Arthropoda</taxon>
        <taxon>Hexapoda</taxon>
        <taxon>Insecta</taxon>
        <taxon>Pterygota</taxon>
        <taxon>Neoptera</taxon>
        <taxon>Endopterygota</taxon>
        <taxon>Diptera</taxon>
        <taxon>Nematocera</taxon>
        <taxon>Culicoidea</taxon>
        <taxon>Culicidae</taxon>
        <taxon>Anophelinae</taxon>
        <taxon>Anopheles</taxon>
    </lineage>
</organism>
<feature type="compositionally biased region" description="Basic and acidic residues" evidence="1">
    <location>
        <begin position="85"/>
        <end position="94"/>
    </location>
</feature>
<proteinExistence type="predicted"/>
<feature type="region of interest" description="Disordered" evidence="1">
    <location>
        <begin position="69"/>
        <end position="101"/>
    </location>
</feature>